<evidence type="ECO:0000313" key="6">
    <source>
        <dbReference type="Proteomes" id="UP001320876"/>
    </source>
</evidence>
<dbReference type="EMBL" id="JAPDDT010000009">
    <property type="protein sequence ID" value="MCW1924636.1"/>
    <property type="molecule type" value="Genomic_DNA"/>
</dbReference>
<keyword evidence="6" id="KW-1185">Reference proteome</keyword>
<proteinExistence type="inferred from homology"/>
<dbReference type="SUPFAM" id="SSF55729">
    <property type="entry name" value="Acyl-CoA N-acyltransferases (Nat)"/>
    <property type="match status" value="1"/>
</dbReference>
<keyword evidence="3 4" id="KW-0012">Acyltransferase</keyword>
<accession>A0ABT3GMD1</accession>
<reference evidence="5 6" key="1">
    <citation type="submission" date="2022-10" db="EMBL/GenBank/DDBJ databases">
        <title>Luteolibacter arcticus strain CCTCC AB 2014275, whole genome shotgun sequencing project.</title>
        <authorList>
            <person name="Zhao G."/>
            <person name="Shen L."/>
        </authorList>
    </citation>
    <scope>NUCLEOTIDE SEQUENCE [LARGE SCALE GENOMIC DNA]</scope>
    <source>
        <strain evidence="5 6">CCTCC AB 2014275</strain>
    </source>
</reference>
<name>A0ABT3GMD1_9BACT</name>
<evidence type="ECO:0000256" key="3">
    <source>
        <dbReference type="ARBA" id="ARBA00023315"/>
    </source>
</evidence>
<sequence>MGQIAQRRVSGFPPAQIIPPQVLLGAYAQGVFPMADAGELTWFSPLMRGIIPLDGGFHVPHGLKRSMKKSPFEVKWNSDFRGTMQGCASRERTWIDATILESYCLLHRLGYAHSVEVHDAEGLQGGLYGVALGGAFFGESMFSRKTDASKVALVALVEELRARGFVLLDTQWLTEHLRRFGGQEIPRDEYQRRLRVAIGSLEEGFHPPKLGPEA</sequence>
<dbReference type="Pfam" id="PF03588">
    <property type="entry name" value="Leu_Phe_trans"/>
    <property type="match status" value="1"/>
</dbReference>
<dbReference type="GO" id="GO:0008914">
    <property type="term" value="F:leucyl-tRNA--protein transferase activity"/>
    <property type="evidence" value="ECO:0007669"/>
    <property type="project" value="UniProtKB-EC"/>
</dbReference>
<protein>
    <recommendedName>
        <fullName evidence="4">Leucyl/phenylalanyl-tRNA--protein transferase</fullName>
        <ecNumber evidence="4">2.3.2.6</ecNumber>
    </recommendedName>
    <alternativeName>
        <fullName evidence="4">L/F-transferase</fullName>
    </alternativeName>
    <alternativeName>
        <fullName evidence="4">Leucyltransferase</fullName>
    </alternativeName>
    <alternativeName>
        <fullName evidence="4">Phenyalanyltransferase</fullName>
    </alternativeName>
</protein>
<comment type="catalytic activity">
    <reaction evidence="4">
        <text>L-phenylalanyl-tRNA(Phe) + an N-terminal L-alpha-aminoacyl-[protein] = an N-terminal L-phenylalanyl-L-alpha-aminoacyl-[protein] + tRNA(Phe)</text>
        <dbReference type="Rhea" id="RHEA:43632"/>
        <dbReference type="Rhea" id="RHEA-COMP:9668"/>
        <dbReference type="Rhea" id="RHEA-COMP:9699"/>
        <dbReference type="Rhea" id="RHEA-COMP:10636"/>
        <dbReference type="Rhea" id="RHEA-COMP:10637"/>
        <dbReference type="ChEBI" id="CHEBI:78442"/>
        <dbReference type="ChEBI" id="CHEBI:78531"/>
        <dbReference type="ChEBI" id="CHEBI:78597"/>
        <dbReference type="ChEBI" id="CHEBI:83561"/>
        <dbReference type="EC" id="2.3.2.6"/>
    </reaction>
</comment>
<organism evidence="5 6">
    <name type="scientific">Luteolibacter arcticus</name>
    <dbReference type="NCBI Taxonomy" id="1581411"/>
    <lineage>
        <taxon>Bacteria</taxon>
        <taxon>Pseudomonadati</taxon>
        <taxon>Verrucomicrobiota</taxon>
        <taxon>Verrucomicrobiia</taxon>
        <taxon>Verrucomicrobiales</taxon>
        <taxon>Verrucomicrobiaceae</taxon>
        <taxon>Luteolibacter</taxon>
    </lineage>
</organism>
<dbReference type="InterPro" id="IPR004616">
    <property type="entry name" value="Leu/Phe-tRNA_Trfase"/>
</dbReference>
<dbReference type="PANTHER" id="PTHR30098:SF2">
    <property type="entry name" value="LEUCYL_PHENYLALANYL-TRNA--PROTEIN TRANSFERASE"/>
    <property type="match status" value="1"/>
</dbReference>
<keyword evidence="1 4" id="KW-0963">Cytoplasm</keyword>
<evidence type="ECO:0000313" key="5">
    <source>
        <dbReference type="EMBL" id="MCW1924636.1"/>
    </source>
</evidence>
<dbReference type="NCBIfam" id="TIGR00667">
    <property type="entry name" value="aat"/>
    <property type="match status" value="1"/>
</dbReference>
<comment type="catalytic activity">
    <reaction evidence="4">
        <text>N-terminal L-lysyl-[protein] + L-leucyl-tRNA(Leu) = N-terminal L-leucyl-L-lysyl-[protein] + tRNA(Leu) + H(+)</text>
        <dbReference type="Rhea" id="RHEA:12340"/>
        <dbReference type="Rhea" id="RHEA-COMP:9613"/>
        <dbReference type="Rhea" id="RHEA-COMP:9622"/>
        <dbReference type="Rhea" id="RHEA-COMP:12670"/>
        <dbReference type="Rhea" id="RHEA-COMP:12671"/>
        <dbReference type="ChEBI" id="CHEBI:15378"/>
        <dbReference type="ChEBI" id="CHEBI:65249"/>
        <dbReference type="ChEBI" id="CHEBI:78442"/>
        <dbReference type="ChEBI" id="CHEBI:78494"/>
        <dbReference type="ChEBI" id="CHEBI:133043"/>
        <dbReference type="EC" id="2.3.2.6"/>
    </reaction>
</comment>
<evidence type="ECO:0000256" key="4">
    <source>
        <dbReference type="HAMAP-Rule" id="MF_00688"/>
    </source>
</evidence>
<evidence type="ECO:0000256" key="2">
    <source>
        <dbReference type="ARBA" id="ARBA00022679"/>
    </source>
</evidence>
<comment type="subcellular location">
    <subcellularLocation>
        <location evidence="4">Cytoplasm</location>
    </subcellularLocation>
</comment>
<dbReference type="Gene3D" id="3.40.630.70">
    <property type="entry name" value="Leucyl/phenylalanyl-tRNA-protein transferase, C-terminal domain"/>
    <property type="match status" value="1"/>
</dbReference>
<comment type="caution">
    <text evidence="5">The sequence shown here is derived from an EMBL/GenBank/DDBJ whole genome shotgun (WGS) entry which is preliminary data.</text>
</comment>
<dbReference type="HAMAP" id="MF_00688">
    <property type="entry name" value="Leu_Phe_trans"/>
    <property type="match status" value="1"/>
</dbReference>
<dbReference type="EC" id="2.3.2.6" evidence="4"/>
<dbReference type="InterPro" id="IPR016181">
    <property type="entry name" value="Acyl_CoA_acyltransferase"/>
</dbReference>
<comment type="similarity">
    <text evidence="4">Belongs to the L/F-transferase family.</text>
</comment>
<comment type="function">
    <text evidence="4">Functions in the N-end rule pathway of protein degradation where it conjugates Leu, Phe and, less efficiently, Met from aminoacyl-tRNAs to the N-termini of proteins containing an N-terminal arginine or lysine.</text>
</comment>
<dbReference type="InterPro" id="IPR042203">
    <property type="entry name" value="Leu/Phe-tRNA_Trfase_C"/>
</dbReference>
<keyword evidence="2 4" id="KW-0808">Transferase</keyword>
<dbReference type="Proteomes" id="UP001320876">
    <property type="component" value="Unassembled WGS sequence"/>
</dbReference>
<dbReference type="RefSeq" id="WP_264488745.1">
    <property type="nucleotide sequence ID" value="NZ_JAPDDT010000009.1"/>
</dbReference>
<gene>
    <name evidence="4 5" type="primary">aat</name>
    <name evidence="5" type="ORF">OKA05_18875</name>
</gene>
<dbReference type="PANTHER" id="PTHR30098">
    <property type="entry name" value="LEUCYL/PHENYLALANYL-TRNA--PROTEIN TRANSFERASE"/>
    <property type="match status" value="1"/>
</dbReference>
<comment type="catalytic activity">
    <reaction evidence="4">
        <text>N-terminal L-arginyl-[protein] + L-leucyl-tRNA(Leu) = N-terminal L-leucyl-L-arginyl-[protein] + tRNA(Leu) + H(+)</text>
        <dbReference type="Rhea" id="RHEA:50416"/>
        <dbReference type="Rhea" id="RHEA-COMP:9613"/>
        <dbReference type="Rhea" id="RHEA-COMP:9622"/>
        <dbReference type="Rhea" id="RHEA-COMP:12672"/>
        <dbReference type="Rhea" id="RHEA-COMP:12673"/>
        <dbReference type="ChEBI" id="CHEBI:15378"/>
        <dbReference type="ChEBI" id="CHEBI:64719"/>
        <dbReference type="ChEBI" id="CHEBI:78442"/>
        <dbReference type="ChEBI" id="CHEBI:78494"/>
        <dbReference type="ChEBI" id="CHEBI:133044"/>
        <dbReference type="EC" id="2.3.2.6"/>
    </reaction>
</comment>
<evidence type="ECO:0000256" key="1">
    <source>
        <dbReference type="ARBA" id="ARBA00022490"/>
    </source>
</evidence>